<evidence type="ECO:0000256" key="2">
    <source>
        <dbReference type="ARBA" id="ARBA00009596"/>
    </source>
</evidence>
<evidence type="ECO:0000256" key="5">
    <source>
        <dbReference type="ARBA" id="ARBA00023136"/>
    </source>
</evidence>
<evidence type="ECO:0000256" key="3">
    <source>
        <dbReference type="ARBA" id="ARBA00022692"/>
    </source>
</evidence>
<keyword evidence="8" id="KW-1185">Reference proteome</keyword>
<feature type="transmembrane region" description="Helical" evidence="6">
    <location>
        <begin position="12"/>
        <end position="30"/>
    </location>
</feature>
<evidence type="ECO:0000313" key="7">
    <source>
        <dbReference type="EMBL" id="MBE9114331.1"/>
    </source>
</evidence>
<feature type="transmembrane region" description="Helical" evidence="6">
    <location>
        <begin position="93"/>
        <end position="116"/>
    </location>
</feature>
<proteinExistence type="inferred from homology"/>
<sequence>MAWHGSTDTKDRIFAALPYLLPLFYVVYAAPNPFQPFSYFLLKSFAILRVILIPLEPVKLLYTFIPFAGLVIFFVLFLAVVRNERISHFIRFNTLQAILLDLLLFLLALAFNIIVNPLLGGNLFALEIVYNIVFLGVLALCGYGIVQSLLGRYAEIPNLSEAVYAQVR</sequence>
<reference evidence="7" key="1">
    <citation type="submission" date="2020-10" db="EMBL/GenBank/DDBJ databases">
        <authorList>
            <person name="Castelo-Branco R."/>
            <person name="Eusebio N."/>
            <person name="Adriana R."/>
            <person name="Vieira A."/>
            <person name="Brugerolle De Fraissinette N."/>
            <person name="Rezende De Castro R."/>
            <person name="Schneider M.P."/>
            <person name="Vasconcelos V."/>
            <person name="Leao P.N."/>
        </authorList>
    </citation>
    <scope>NUCLEOTIDE SEQUENCE</scope>
    <source>
        <strain evidence="7">LEGE 07157</strain>
    </source>
</reference>
<dbReference type="PANTHER" id="PTHR33510">
    <property type="entry name" value="PROTEIN TIC 20-II, CHLOROPLASTIC"/>
    <property type="match status" value="1"/>
</dbReference>
<keyword evidence="3 6" id="KW-0812">Transmembrane</keyword>
<gene>
    <name evidence="7" type="ORF">IQ249_00320</name>
</gene>
<organism evidence="7 8">
    <name type="scientific">Lusitaniella coriacea LEGE 07157</name>
    <dbReference type="NCBI Taxonomy" id="945747"/>
    <lineage>
        <taxon>Bacteria</taxon>
        <taxon>Bacillati</taxon>
        <taxon>Cyanobacteriota</taxon>
        <taxon>Cyanophyceae</taxon>
        <taxon>Spirulinales</taxon>
        <taxon>Lusitaniellaceae</taxon>
        <taxon>Lusitaniella</taxon>
    </lineage>
</organism>
<dbReference type="Proteomes" id="UP000654482">
    <property type="component" value="Unassembled WGS sequence"/>
</dbReference>
<protein>
    <recommendedName>
        <fullName evidence="9">Tic20 family protein Ycf60</fullName>
    </recommendedName>
</protein>
<accession>A0A8J7B6I0</accession>
<feature type="transmembrane region" description="Helical" evidence="6">
    <location>
        <begin position="61"/>
        <end position="81"/>
    </location>
</feature>
<dbReference type="InterPro" id="IPR005691">
    <property type="entry name" value="Tic20"/>
</dbReference>
<dbReference type="PANTHER" id="PTHR33510:SF5">
    <property type="entry name" value="PROTEIN TIC 20-II, CHLOROPLASTIC"/>
    <property type="match status" value="1"/>
</dbReference>
<dbReference type="GO" id="GO:0016020">
    <property type="term" value="C:membrane"/>
    <property type="evidence" value="ECO:0007669"/>
    <property type="project" value="UniProtKB-SubCell"/>
</dbReference>
<evidence type="ECO:0000256" key="4">
    <source>
        <dbReference type="ARBA" id="ARBA00022989"/>
    </source>
</evidence>
<feature type="transmembrane region" description="Helical" evidence="6">
    <location>
        <begin position="128"/>
        <end position="146"/>
    </location>
</feature>
<dbReference type="EMBL" id="JADEWZ010000001">
    <property type="protein sequence ID" value="MBE9114331.1"/>
    <property type="molecule type" value="Genomic_DNA"/>
</dbReference>
<name>A0A8J7B6I0_9CYAN</name>
<keyword evidence="5 6" id="KW-0472">Membrane</keyword>
<dbReference type="RefSeq" id="WP_194027417.1">
    <property type="nucleotide sequence ID" value="NZ_JADEWZ010000001.1"/>
</dbReference>
<evidence type="ECO:0000313" key="8">
    <source>
        <dbReference type="Proteomes" id="UP000654482"/>
    </source>
</evidence>
<dbReference type="Pfam" id="PF16166">
    <property type="entry name" value="TIC20"/>
    <property type="match status" value="1"/>
</dbReference>
<comment type="subcellular location">
    <subcellularLocation>
        <location evidence="1">Membrane</location>
        <topology evidence="1">Multi-pass membrane protein</topology>
    </subcellularLocation>
</comment>
<comment type="caution">
    <text evidence="7">The sequence shown here is derived from an EMBL/GenBank/DDBJ whole genome shotgun (WGS) entry which is preliminary data.</text>
</comment>
<dbReference type="AlphaFoldDB" id="A0A8J7B6I0"/>
<evidence type="ECO:0008006" key="9">
    <source>
        <dbReference type="Google" id="ProtNLM"/>
    </source>
</evidence>
<comment type="similarity">
    <text evidence="2">Belongs to the Tic20 family.</text>
</comment>
<evidence type="ECO:0000256" key="1">
    <source>
        <dbReference type="ARBA" id="ARBA00004141"/>
    </source>
</evidence>
<evidence type="ECO:0000256" key="6">
    <source>
        <dbReference type="SAM" id="Phobius"/>
    </source>
</evidence>
<keyword evidence="4 6" id="KW-1133">Transmembrane helix</keyword>